<dbReference type="PROSITE" id="PS50949">
    <property type="entry name" value="HTH_GNTR"/>
    <property type="match status" value="1"/>
</dbReference>
<evidence type="ECO:0000256" key="1">
    <source>
        <dbReference type="ARBA" id="ARBA00023015"/>
    </source>
</evidence>
<evidence type="ECO:0000256" key="3">
    <source>
        <dbReference type="ARBA" id="ARBA00023163"/>
    </source>
</evidence>
<dbReference type="GO" id="GO:0003677">
    <property type="term" value="F:DNA binding"/>
    <property type="evidence" value="ECO:0007669"/>
    <property type="project" value="UniProtKB-KW"/>
</dbReference>
<dbReference type="EMBL" id="CP064954">
    <property type="protein sequence ID" value="QPK79939.1"/>
    <property type="molecule type" value="Genomic_DNA"/>
</dbReference>
<feature type="domain" description="HTH gntR-type" evidence="4">
    <location>
        <begin position="6"/>
        <end position="73"/>
    </location>
</feature>
<dbReference type="SUPFAM" id="SSF48008">
    <property type="entry name" value="GntR ligand-binding domain-like"/>
    <property type="match status" value="1"/>
</dbReference>
<protein>
    <submittedName>
        <fullName evidence="5">GntR family transcriptional regulator</fullName>
    </submittedName>
</protein>
<dbReference type="InterPro" id="IPR011711">
    <property type="entry name" value="GntR_C"/>
</dbReference>
<keyword evidence="2" id="KW-0238">DNA-binding</keyword>
<dbReference type="SUPFAM" id="SSF46785">
    <property type="entry name" value="Winged helix' DNA-binding domain"/>
    <property type="match status" value="1"/>
</dbReference>
<dbReference type="PANTHER" id="PTHR43537:SF45">
    <property type="entry name" value="GNTR FAMILY REGULATORY PROTEIN"/>
    <property type="match status" value="1"/>
</dbReference>
<dbReference type="KEGG" id="cliz:G7Y31_04405"/>
<sequence length="183" mass="19743">MLPQTQKLRDRVTAALRAAIISGELTPGTIYSAPELARAFGVSPTPVREAMISLVNDALVEKLPNRGFRVIELDPAILDQAVEARLLLEVPTMGAIAQACTGNVAKAVFALLPLVDAMETTARHGDLVRLLETDTTFHTRFLSLHGNNVIVDTVRNMRSLARLTGLKALAPDLAHFSAEVRLG</sequence>
<name>A0A7T0KHF5_9CORY</name>
<dbReference type="CDD" id="cd07377">
    <property type="entry name" value="WHTH_GntR"/>
    <property type="match status" value="1"/>
</dbReference>
<dbReference type="InterPro" id="IPR008920">
    <property type="entry name" value="TF_FadR/GntR_C"/>
</dbReference>
<dbReference type="GO" id="GO:0003700">
    <property type="term" value="F:DNA-binding transcription factor activity"/>
    <property type="evidence" value="ECO:0007669"/>
    <property type="project" value="InterPro"/>
</dbReference>
<dbReference type="AlphaFoldDB" id="A0A7T0KHF5"/>
<evidence type="ECO:0000259" key="4">
    <source>
        <dbReference type="PROSITE" id="PS50949"/>
    </source>
</evidence>
<reference evidence="5 6" key="1">
    <citation type="submission" date="2020-11" db="EMBL/GenBank/DDBJ databases">
        <title>Corynebacterium sp. ZJ-599.</title>
        <authorList>
            <person name="Zhou J."/>
        </authorList>
    </citation>
    <scope>NUCLEOTIDE SEQUENCE [LARGE SCALE GENOMIC DNA]</scope>
    <source>
        <strain evidence="5 6">ZJ-599</strain>
    </source>
</reference>
<dbReference type="Pfam" id="PF07729">
    <property type="entry name" value="FCD"/>
    <property type="match status" value="1"/>
</dbReference>
<dbReference type="RefSeq" id="WP_165008970.1">
    <property type="nucleotide sequence ID" value="NZ_CP064954.1"/>
</dbReference>
<keyword evidence="1" id="KW-0805">Transcription regulation</keyword>
<dbReference type="PANTHER" id="PTHR43537">
    <property type="entry name" value="TRANSCRIPTIONAL REGULATOR, GNTR FAMILY"/>
    <property type="match status" value="1"/>
</dbReference>
<proteinExistence type="predicted"/>
<evidence type="ECO:0000313" key="5">
    <source>
        <dbReference type="EMBL" id="QPK79939.1"/>
    </source>
</evidence>
<accession>A0A7T0KHF5</accession>
<evidence type="ECO:0000256" key="2">
    <source>
        <dbReference type="ARBA" id="ARBA00023125"/>
    </source>
</evidence>
<dbReference type="Pfam" id="PF00392">
    <property type="entry name" value="GntR"/>
    <property type="match status" value="1"/>
</dbReference>
<dbReference type="InterPro" id="IPR000524">
    <property type="entry name" value="Tscrpt_reg_HTH_GntR"/>
</dbReference>
<gene>
    <name evidence="5" type="ORF">G7Y31_04405</name>
</gene>
<dbReference type="Proteomes" id="UP000594681">
    <property type="component" value="Chromosome"/>
</dbReference>
<keyword evidence="6" id="KW-1185">Reference proteome</keyword>
<evidence type="ECO:0000313" key="6">
    <source>
        <dbReference type="Proteomes" id="UP000594681"/>
    </source>
</evidence>
<dbReference type="Gene3D" id="1.10.10.10">
    <property type="entry name" value="Winged helix-like DNA-binding domain superfamily/Winged helix DNA-binding domain"/>
    <property type="match status" value="1"/>
</dbReference>
<dbReference type="InterPro" id="IPR036388">
    <property type="entry name" value="WH-like_DNA-bd_sf"/>
</dbReference>
<organism evidence="5 6">
    <name type="scientific">Corynebacterium lizhenjunii</name>
    <dbReference type="NCBI Taxonomy" id="2709394"/>
    <lineage>
        <taxon>Bacteria</taxon>
        <taxon>Bacillati</taxon>
        <taxon>Actinomycetota</taxon>
        <taxon>Actinomycetes</taxon>
        <taxon>Mycobacteriales</taxon>
        <taxon>Corynebacteriaceae</taxon>
        <taxon>Corynebacterium</taxon>
    </lineage>
</organism>
<dbReference type="Gene3D" id="1.20.120.530">
    <property type="entry name" value="GntR ligand-binding domain-like"/>
    <property type="match status" value="1"/>
</dbReference>
<dbReference type="InterPro" id="IPR036390">
    <property type="entry name" value="WH_DNA-bd_sf"/>
</dbReference>
<dbReference type="SMART" id="SM00345">
    <property type="entry name" value="HTH_GNTR"/>
    <property type="match status" value="1"/>
</dbReference>
<keyword evidence="3" id="KW-0804">Transcription</keyword>